<gene>
    <name evidence="2" type="ORF">DIU77_001775</name>
</gene>
<protein>
    <recommendedName>
        <fullName evidence="4">YbaB/EbfC family DNA-binding protein</fullName>
    </recommendedName>
</protein>
<dbReference type="Proteomes" id="UP000249324">
    <property type="component" value="Unassembled WGS sequence"/>
</dbReference>
<proteinExistence type="predicted"/>
<feature type="compositionally biased region" description="Low complexity" evidence="1">
    <location>
        <begin position="145"/>
        <end position="175"/>
    </location>
</feature>
<evidence type="ECO:0000313" key="2">
    <source>
        <dbReference type="EMBL" id="MFO7190960.1"/>
    </source>
</evidence>
<accession>A0ABD6FAA3</accession>
<dbReference type="InterPro" id="IPR004401">
    <property type="entry name" value="YbaB/EbfC"/>
</dbReference>
<evidence type="ECO:0000256" key="1">
    <source>
        <dbReference type="SAM" id="MobiDB-lite"/>
    </source>
</evidence>
<feature type="region of interest" description="Disordered" evidence="1">
    <location>
        <begin position="128"/>
        <end position="195"/>
    </location>
</feature>
<dbReference type="InterPro" id="IPR036894">
    <property type="entry name" value="YbaB-like_sf"/>
</dbReference>
<organism evidence="2 3">
    <name type="scientific">Thermocrispum agreste</name>
    <dbReference type="NCBI Taxonomy" id="37925"/>
    <lineage>
        <taxon>Bacteria</taxon>
        <taxon>Bacillati</taxon>
        <taxon>Actinomycetota</taxon>
        <taxon>Actinomycetes</taxon>
        <taxon>Pseudonocardiales</taxon>
        <taxon>Pseudonocardiaceae</taxon>
        <taxon>Thermocrispum</taxon>
    </lineage>
</organism>
<dbReference type="Gene3D" id="3.30.1310.10">
    <property type="entry name" value="Nucleoid-associated protein YbaB-like domain"/>
    <property type="match status" value="1"/>
</dbReference>
<evidence type="ECO:0000313" key="3">
    <source>
        <dbReference type="Proteomes" id="UP000249324"/>
    </source>
</evidence>
<dbReference type="AlphaFoldDB" id="A0ABD6FAA3"/>
<sequence>MLDPEGARERLAAWKGRIDQLAANTKAMSDRLQQLQETVADPRGLAKVTVDSTGSLIGLQLTSRIQGLPPDVIAQAIMDTVRRAKARLAERSREIVEETIGTESAAGRAIAASVGKHLLADDVSETVTKTTPAAPPPPTPSPGVSMSSGLPGSAGPAGASPPSAPASTVKPSSAPRRPNRVDEDDDEEPFEFKFE</sequence>
<name>A0ABD6FAA3_9PSEU</name>
<dbReference type="Pfam" id="PF02575">
    <property type="entry name" value="YbaB_DNA_bd"/>
    <property type="match status" value="1"/>
</dbReference>
<evidence type="ECO:0008006" key="4">
    <source>
        <dbReference type="Google" id="ProtNLM"/>
    </source>
</evidence>
<comment type="caution">
    <text evidence="2">The sequence shown here is derived from an EMBL/GenBank/DDBJ whole genome shotgun (WGS) entry which is preliminary data.</text>
</comment>
<reference evidence="2 3" key="1">
    <citation type="journal article" date="2021" name="BMC Genomics">
        <title>Genome-resolved metagenome and metatranscriptome analyses of thermophilic composting reveal key bacterial players and their metabolic interactions.</title>
        <authorList>
            <person name="Braga L.P.P."/>
            <person name="Pereira R.V."/>
            <person name="Martins L.F."/>
            <person name="Moura L.M.S."/>
            <person name="Sanchez F.B."/>
            <person name="Patane J.S.L."/>
            <person name="da Silva A.M."/>
            <person name="Setubal J.C."/>
        </authorList>
    </citation>
    <scope>NUCLEOTIDE SEQUENCE [LARGE SCALE GENOMIC DNA]</scope>
    <source>
        <strain evidence="2">ZC4RG45</strain>
    </source>
</reference>
<dbReference type="EMBL" id="QGUI02000009">
    <property type="protein sequence ID" value="MFO7190960.1"/>
    <property type="molecule type" value="Genomic_DNA"/>
</dbReference>